<evidence type="ECO:0000313" key="1">
    <source>
        <dbReference type="EMBL" id="KAK1361198.1"/>
    </source>
</evidence>
<reference evidence="1" key="2">
    <citation type="submission" date="2023-05" db="EMBL/GenBank/DDBJ databases">
        <authorList>
            <person name="Schelkunov M.I."/>
        </authorList>
    </citation>
    <scope>NUCLEOTIDE SEQUENCE</scope>
    <source>
        <strain evidence="1">Hsosn_3</strain>
        <tissue evidence="1">Leaf</tissue>
    </source>
</reference>
<proteinExistence type="predicted"/>
<keyword evidence="2" id="KW-1185">Reference proteome</keyword>
<dbReference type="EMBL" id="JAUIZM010000010">
    <property type="protein sequence ID" value="KAK1361198.1"/>
    <property type="molecule type" value="Genomic_DNA"/>
</dbReference>
<protein>
    <submittedName>
        <fullName evidence="1">Uncharacterized protein</fullName>
    </submittedName>
</protein>
<dbReference type="Proteomes" id="UP001237642">
    <property type="component" value="Unassembled WGS sequence"/>
</dbReference>
<comment type="caution">
    <text evidence="1">The sequence shown here is derived from an EMBL/GenBank/DDBJ whole genome shotgun (WGS) entry which is preliminary data.</text>
</comment>
<organism evidence="1 2">
    <name type="scientific">Heracleum sosnowskyi</name>
    <dbReference type="NCBI Taxonomy" id="360622"/>
    <lineage>
        <taxon>Eukaryota</taxon>
        <taxon>Viridiplantae</taxon>
        <taxon>Streptophyta</taxon>
        <taxon>Embryophyta</taxon>
        <taxon>Tracheophyta</taxon>
        <taxon>Spermatophyta</taxon>
        <taxon>Magnoliopsida</taxon>
        <taxon>eudicotyledons</taxon>
        <taxon>Gunneridae</taxon>
        <taxon>Pentapetalae</taxon>
        <taxon>asterids</taxon>
        <taxon>campanulids</taxon>
        <taxon>Apiales</taxon>
        <taxon>Apiaceae</taxon>
        <taxon>Apioideae</taxon>
        <taxon>apioid superclade</taxon>
        <taxon>Tordylieae</taxon>
        <taxon>Tordyliinae</taxon>
        <taxon>Heracleum</taxon>
    </lineage>
</organism>
<sequence length="230" mass="26017">MRYFPSRAAERLHITSSILFGSKYPMDSSSCDFYRRQHEYSIANTRSHLTALGKKTNAISNYNPRPVNYEARSKTIKFERNDTCHAVHTLSALQFNLLYTSSSSKNWYPKKFYKCTTPAQISSSLIQKTRLLGSPPPFQQLSDYPAQQISKQHVQTPAKPGDAGIITVINLVPQCQLESKLKLCPKNLLYGATTMQSRGFRPKPVGILDHARNAKQFETRKVLFIGRGEG</sequence>
<name>A0AAD8H7L6_9APIA</name>
<evidence type="ECO:0000313" key="2">
    <source>
        <dbReference type="Proteomes" id="UP001237642"/>
    </source>
</evidence>
<reference evidence="1" key="1">
    <citation type="submission" date="2023-02" db="EMBL/GenBank/DDBJ databases">
        <title>Genome of toxic invasive species Heracleum sosnowskyi carries increased number of genes despite the absence of recent whole-genome duplications.</title>
        <authorList>
            <person name="Schelkunov M."/>
            <person name="Shtratnikova V."/>
            <person name="Makarenko M."/>
            <person name="Klepikova A."/>
            <person name="Omelchenko D."/>
            <person name="Novikova G."/>
            <person name="Obukhova E."/>
            <person name="Bogdanov V."/>
            <person name="Penin A."/>
            <person name="Logacheva M."/>
        </authorList>
    </citation>
    <scope>NUCLEOTIDE SEQUENCE</scope>
    <source>
        <strain evidence="1">Hsosn_3</strain>
        <tissue evidence="1">Leaf</tissue>
    </source>
</reference>
<gene>
    <name evidence="1" type="ORF">POM88_045672</name>
</gene>
<dbReference type="AlphaFoldDB" id="A0AAD8H7L6"/>
<accession>A0AAD8H7L6</accession>